<dbReference type="Gene3D" id="2.40.70.10">
    <property type="entry name" value="Acid Proteases"/>
    <property type="match status" value="1"/>
</dbReference>
<evidence type="ECO:0000313" key="1">
    <source>
        <dbReference type="EMBL" id="KAJ4832367.1"/>
    </source>
</evidence>
<gene>
    <name evidence="1" type="ORF">Tsubulata_035174</name>
</gene>
<keyword evidence="2" id="KW-1185">Reference proteome</keyword>
<name>A0A9Q0J8V9_9ROSI</name>
<organism evidence="1 2">
    <name type="scientific">Turnera subulata</name>
    <dbReference type="NCBI Taxonomy" id="218843"/>
    <lineage>
        <taxon>Eukaryota</taxon>
        <taxon>Viridiplantae</taxon>
        <taxon>Streptophyta</taxon>
        <taxon>Embryophyta</taxon>
        <taxon>Tracheophyta</taxon>
        <taxon>Spermatophyta</taxon>
        <taxon>Magnoliopsida</taxon>
        <taxon>eudicotyledons</taxon>
        <taxon>Gunneridae</taxon>
        <taxon>Pentapetalae</taxon>
        <taxon>rosids</taxon>
        <taxon>fabids</taxon>
        <taxon>Malpighiales</taxon>
        <taxon>Passifloraceae</taxon>
        <taxon>Turnera</taxon>
    </lineage>
</organism>
<accession>A0A9Q0J8V9</accession>
<dbReference type="InterPro" id="IPR021109">
    <property type="entry name" value="Peptidase_aspartic_dom_sf"/>
</dbReference>
<proteinExistence type="predicted"/>
<dbReference type="PANTHER" id="PTHR33240">
    <property type="entry name" value="OS08G0508500 PROTEIN"/>
    <property type="match status" value="1"/>
</dbReference>
<reference evidence="1" key="2">
    <citation type="journal article" date="2023" name="Plants (Basel)">
        <title>Annotation of the Turnera subulata (Passifloraceae) Draft Genome Reveals the S-Locus Evolved after the Divergence of Turneroideae from Passifloroideae in a Stepwise Manner.</title>
        <authorList>
            <person name="Henning P.M."/>
            <person name="Roalson E.H."/>
            <person name="Mir W."/>
            <person name="McCubbin A.G."/>
            <person name="Shore J.S."/>
        </authorList>
    </citation>
    <scope>NUCLEOTIDE SEQUENCE</scope>
    <source>
        <strain evidence="1">F60SS</strain>
    </source>
</reference>
<evidence type="ECO:0000313" key="2">
    <source>
        <dbReference type="Proteomes" id="UP001141552"/>
    </source>
</evidence>
<dbReference type="EMBL" id="JAKUCV010005152">
    <property type="protein sequence ID" value="KAJ4832367.1"/>
    <property type="molecule type" value="Genomic_DNA"/>
</dbReference>
<dbReference type="Proteomes" id="UP001141552">
    <property type="component" value="Unassembled WGS sequence"/>
</dbReference>
<dbReference type="PANTHER" id="PTHR33240:SF15">
    <property type="entry name" value="GAG-PRO-LIKE PROTEIN"/>
    <property type="match status" value="1"/>
</dbReference>
<dbReference type="OrthoDB" id="2919534at2759"/>
<sequence length="121" mass="13111">MIASLGTDDLVSFSDKDLCPNKGAYVEALYITVHAQGDQILLVLIDNGSALNVCPLKVASFQGYGTEDFLPSRAMVRAYDNARRKALGTMKLEVTVGPAPFMIEFQVLDIASSFNLLLGRP</sequence>
<reference evidence="1" key="1">
    <citation type="submission" date="2022-02" db="EMBL/GenBank/DDBJ databases">
        <authorList>
            <person name="Henning P.M."/>
            <person name="McCubbin A.G."/>
            <person name="Shore J.S."/>
        </authorList>
    </citation>
    <scope>NUCLEOTIDE SEQUENCE</scope>
    <source>
        <strain evidence="1">F60SS</strain>
        <tissue evidence="1">Leaves</tissue>
    </source>
</reference>
<dbReference type="AlphaFoldDB" id="A0A9Q0J8V9"/>
<comment type="caution">
    <text evidence="1">The sequence shown here is derived from an EMBL/GenBank/DDBJ whole genome shotgun (WGS) entry which is preliminary data.</text>
</comment>
<protein>
    <submittedName>
        <fullName evidence="1">Uncharacterized protein</fullName>
    </submittedName>
</protein>
<dbReference type="CDD" id="cd00303">
    <property type="entry name" value="retropepsin_like"/>
    <property type="match status" value="1"/>
</dbReference>